<dbReference type="InterPro" id="IPR050958">
    <property type="entry name" value="Cell_Adh-Cytoskel_Orgn"/>
</dbReference>
<dbReference type="Pfam" id="PF07679">
    <property type="entry name" value="I-set"/>
    <property type="match status" value="1"/>
</dbReference>
<keyword evidence="1" id="KW-0732">Signal</keyword>
<dbReference type="Gene3D" id="2.60.40.10">
    <property type="entry name" value="Immunoglobulins"/>
    <property type="match status" value="3"/>
</dbReference>
<reference evidence="5" key="1">
    <citation type="journal article" date="2013" name="Science">
        <title>Comparative analysis of bat genomes provides insight into the evolution of flight and immunity.</title>
        <authorList>
            <person name="Zhang G."/>
            <person name="Cowled C."/>
            <person name="Shi Z."/>
            <person name="Huang Z."/>
            <person name="Bishop-Lilly K.A."/>
            <person name="Fang X."/>
            <person name="Wynne J.W."/>
            <person name="Xiong Z."/>
            <person name="Baker M.L."/>
            <person name="Zhao W."/>
            <person name="Tachedjian M."/>
            <person name="Zhu Y."/>
            <person name="Zhou P."/>
            <person name="Jiang X."/>
            <person name="Ng J."/>
            <person name="Yang L."/>
            <person name="Wu L."/>
            <person name="Xiao J."/>
            <person name="Feng Y."/>
            <person name="Chen Y."/>
            <person name="Sun X."/>
            <person name="Zhang Y."/>
            <person name="Marsh G.A."/>
            <person name="Crameri G."/>
            <person name="Broder C.C."/>
            <person name="Frey K.G."/>
            <person name="Wang L.F."/>
            <person name="Wang J."/>
        </authorList>
    </citation>
    <scope>NUCLEOTIDE SEQUENCE [LARGE SCALE GENOMIC DNA]</scope>
</reference>
<dbReference type="PANTHER" id="PTHR45080">
    <property type="entry name" value="CONTACTIN 5"/>
    <property type="match status" value="1"/>
</dbReference>
<dbReference type="AlphaFoldDB" id="L5K940"/>
<evidence type="ECO:0000259" key="3">
    <source>
        <dbReference type="PROSITE" id="PS50835"/>
    </source>
</evidence>
<dbReference type="FunFam" id="2.60.40.10:FF:000130">
    <property type="entry name" value="Hemicentin 1"/>
    <property type="match status" value="1"/>
</dbReference>
<dbReference type="InParanoid" id="L5K940"/>
<dbReference type="PANTHER" id="PTHR45080:SF8">
    <property type="entry name" value="IG-LIKE DOMAIN-CONTAINING PROTEIN"/>
    <property type="match status" value="1"/>
</dbReference>
<evidence type="ECO:0000313" key="4">
    <source>
        <dbReference type="EMBL" id="ELK07281.1"/>
    </source>
</evidence>
<dbReference type="STRING" id="9402.L5K940"/>
<dbReference type="SMART" id="SM00409">
    <property type="entry name" value="IG"/>
    <property type="match status" value="1"/>
</dbReference>
<dbReference type="InterPro" id="IPR003599">
    <property type="entry name" value="Ig_sub"/>
</dbReference>
<keyword evidence="2" id="KW-1015">Disulfide bond</keyword>
<dbReference type="GO" id="GO:0008046">
    <property type="term" value="F:axon guidance receptor activity"/>
    <property type="evidence" value="ECO:0007669"/>
    <property type="project" value="TreeGrafter"/>
</dbReference>
<dbReference type="InterPro" id="IPR013783">
    <property type="entry name" value="Ig-like_fold"/>
</dbReference>
<dbReference type="EMBL" id="KB030979">
    <property type="protein sequence ID" value="ELK07281.1"/>
    <property type="molecule type" value="Genomic_DNA"/>
</dbReference>
<proteinExistence type="predicted"/>
<keyword evidence="5" id="KW-1185">Reference proteome</keyword>
<dbReference type="GO" id="GO:0050808">
    <property type="term" value="P:synapse organization"/>
    <property type="evidence" value="ECO:0007669"/>
    <property type="project" value="TreeGrafter"/>
</dbReference>
<dbReference type="GO" id="GO:0043025">
    <property type="term" value="C:neuronal cell body"/>
    <property type="evidence" value="ECO:0007669"/>
    <property type="project" value="TreeGrafter"/>
</dbReference>
<evidence type="ECO:0000256" key="1">
    <source>
        <dbReference type="ARBA" id="ARBA00022729"/>
    </source>
</evidence>
<gene>
    <name evidence="4" type="ORF">PAL_GLEAN10012536</name>
</gene>
<dbReference type="SMART" id="SM00408">
    <property type="entry name" value="IGc2"/>
    <property type="match status" value="1"/>
</dbReference>
<dbReference type="PROSITE" id="PS50835">
    <property type="entry name" value="IG_LIKE"/>
    <property type="match status" value="1"/>
</dbReference>
<dbReference type="InterPro" id="IPR036179">
    <property type="entry name" value="Ig-like_dom_sf"/>
</dbReference>
<dbReference type="Proteomes" id="UP000010552">
    <property type="component" value="Unassembled WGS sequence"/>
</dbReference>
<dbReference type="InterPro" id="IPR013098">
    <property type="entry name" value="Ig_I-set"/>
</dbReference>
<dbReference type="SUPFAM" id="SSF48726">
    <property type="entry name" value="Immunoglobulin"/>
    <property type="match status" value="3"/>
</dbReference>
<dbReference type="GO" id="GO:0007156">
    <property type="term" value="P:homophilic cell adhesion via plasma membrane adhesion molecules"/>
    <property type="evidence" value="ECO:0007669"/>
    <property type="project" value="TreeGrafter"/>
</dbReference>
<dbReference type="GO" id="GO:0005886">
    <property type="term" value="C:plasma membrane"/>
    <property type="evidence" value="ECO:0007669"/>
    <property type="project" value="TreeGrafter"/>
</dbReference>
<sequence length="265" mass="28169">MASQGTTLHIDRVEQGHAGLFSCQATNEAGTAGAEVELSVHGVPSQAPSLFRPPWGSAPVLCHPRPAVPPRITLPPSLPGPVLLSAPVRLTCNATGTPSPTLMWLKDGNPVSTAGTSGLQPVTPSERLRVLGEGRLLQIQPTQVSDSGRYLCVATNVAGEDDQDFNVIIQVPPMFQKVGDAGADLEFLSQAEEVRGGVTEYREVMESNPAYLYCDTNAVPAPELTWYREDQPLSATDGASVLQGRLGRRREVGASICRWGAGSYV</sequence>
<dbReference type="InterPro" id="IPR007110">
    <property type="entry name" value="Ig-like_dom"/>
</dbReference>
<protein>
    <submittedName>
        <fullName evidence="4">Hemicentin-1</fullName>
    </submittedName>
</protein>
<dbReference type="GO" id="GO:0030424">
    <property type="term" value="C:axon"/>
    <property type="evidence" value="ECO:0007669"/>
    <property type="project" value="TreeGrafter"/>
</dbReference>
<dbReference type="InterPro" id="IPR003598">
    <property type="entry name" value="Ig_sub2"/>
</dbReference>
<evidence type="ECO:0000256" key="2">
    <source>
        <dbReference type="ARBA" id="ARBA00023157"/>
    </source>
</evidence>
<evidence type="ECO:0000313" key="5">
    <source>
        <dbReference type="Proteomes" id="UP000010552"/>
    </source>
</evidence>
<feature type="domain" description="Ig-like" evidence="3">
    <location>
        <begin position="70"/>
        <end position="168"/>
    </location>
</feature>
<organism evidence="4 5">
    <name type="scientific">Pteropus alecto</name>
    <name type="common">Black flying fox</name>
    <dbReference type="NCBI Taxonomy" id="9402"/>
    <lineage>
        <taxon>Eukaryota</taxon>
        <taxon>Metazoa</taxon>
        <taxon>Chordata</taxon>
        <taxon>Craniata</taxon>
        <taxon>Vertebrata</taxon>
        <taxon>Euteleostomi</taxon>
        <taxon>Mammalia</taxon>
        <taxon>Eutheria</taxon>
        <taxon>Laurasiatheria</taxon>
        <taxon>Chiroptera</taxon>
        <taxon>Yinpterochiroptera</taxon>
        <taxon>Pteropodoidea</taxon>
        <taxon>Pteropodidae</taxon>
        <taxon>Pteropodinae</taxon>
        <taxon>Pteropus</taxon>
    </lineage>
</organism>
<accession>L5K940</accession>
<name>L5K940_PTEAL</name>
<dbReference type="Pfam" id="PF13927">
    <property type="entry name" value="Ig_3"/>
    <property type="match status" value="1"/>
</dbReference>